<accession>A0ABY4MKZ9</accession>
<sequence length="149" mass="16131">MAEPMAADDILRACGYLEAVWMEDATNMAALLNHRTGEIPTAILVTELGESFMQQALPAQFGVHDDMTPQELQDATEKMTADPTVRVSKVLIEALKEIAPTATPPQAETIARALITYLLAISDATQDDVMPMLTALRQSALQRYGGQGT</sequence>
<proteinExistence type="predicted"/>
<protein>
    <submittedName>
        <fullName evidence="1">Uncharacterized protein</fullName>
    </submittedName>
</protein>
<keyword evidence="2" id="KW-1185">Reference proteome</keyword>
<dbReference type="Proteomes" id="UP000830115">
    <property type="component" value="Chromosome"/>
</dbReference>
<dbReference type="RefSeq" id="WP_248868017.1">
    <property type="nucleotide sequence ID" value="NZ_CP086322.1"/>
</dbReference>
<name>A0ABY4MKZ9_9ACTN</name>
<evidence type="ECO:0000313" key="2">
    <source>
        <dbReference type="Proteomes" id="UP000830115"/>
    </source>
</evidence>
<dbReference type="EMBL" id="CP086322">
    <property type="protein sequence ID" value="UQA97106.1"/>
    <property type="molecule type" value="Genomic_DNA"/>
</dbReference>
<reference evidence="1" key="1">
    <citation type="submission" date="2021-10" db="EMBL/GenBank/DDBJ databases">
        <title>Streptomyces nigrumlapis sp.nov.,an antimicrobial producing actinobacterium isolated from Black Gobi rocks.</title>
        <authorList>
            <person name="Wen Y."/>
            <person name="Zhang W."/>
            <person name="Liu X.G."/>
        </authorList>
    </citation>
    <scope>NUCLEOTIDE SEQUENCE</scope>
    <source>
        <strain evidence="1">ST13-2-2</strain>
    </source>
</reference>
<organism evidence="1 2">
    <name type="scientific">Streptomyces halobius</name>
    <dbReference type="NCBI Taxonomy" id="2879846"/>
    <lineage>
        <taxon>Bacteria</taxon>
        <taxon>Bacillati</taxon>
        <taxon>Actinomycetota</taxon>
        <taxon>Actinomycetes</taxon>
        <taxon>Kitasatosporales</taxon>
        <taxon>Streptomycetaceae</taxon>
        <taxon>Streptomyces</taxon>
    </lineage>
</organism>
<gene>
    <name evidence="1" type="ORF">K9S39_39255</name>
</gene>
<evidence type="ECO:0000313" key="1">
    <source>
        <dbReference type="EMBL" id="UQA97106.1"/>
    </source>
</evidence>